<organism evidence="8 9">
    <name type="scientific">Pseudaquabacterium pictum</name>
    <dbReference type="NCBI Taxonomy" id="2315236"/>
    <lineage>
        <taxon>Bacteria</taxon>
        <taxon>Pseudomonadati</taxon>
        <taxon>Pseudomonadota</taxon>
        <taxon>Betaproteobacteria</taxon>
        <taxon>Burkholderiales</taxon>
        <taxon>Sphaerotilaceae</taxon>
        <taxon>Pseudaquabacterium</taxon>
    </lineage>
</organism>
<dbReference type="OrthoDB" id="9788263at2"/>
<comment type="cofactor">
    <cofactor evidence="1">
        <name>Mn(2+)</name>
        <dbReference type="ChEBI" id="CHEBI:29035"/>
    </cofactor>
</comment>
<keyword evidence="6" id="KW-0464">Manganese</keyword>
<dbReference type="PANTHER" id="PTHR12318:SF0">
    <property type="entry name" value="ACYL-COENZYME A DIPHOSPHATASE NUDT19"/>
    <property type="match status" value="1"/>
</dbReference>
<gene>
    <name evidence="8" type="ORF">AQPW35_10520</name>
</gene>
<evidence type="ECO:0000313" key="8">
    <source>
        <dbReference type="EMBL" id="GCL61971.1"/>
    </source>
</evidence>
<dbReference type="InterPro" id="IPR039121">
    <property type="entry name" value="NUDT19"/>
</dbReference>
<evidence type="ECO:0000256" key="6">
    <source>
        <dbReference type="ARBA" id="ARBA00023211"/>
    </source>
</evidence>
<comment type="cofactor">
    <cofactor evidence="2">
        <name>Mg(2+)</name>
        <dbReference type="ChEBI" id="CHEBI:18420"/>
    </cofactor>
</comment>
<dbReference type="EMBL" id="BJCL01000002">
    <property type="protein sequence ID" value="GCL61971.1"/>
    <property type="molecule type" value="Genomic_DNA"/>
</dbReference>
<dbReference type="SUPFAM" id="SSF55811">
    <property type="entry name" value="Nudix"/>
    <property type="match status" value="1"/>
</dbReference>
<feature type="domain" description="Nudix hydrolase" evidence="7">
    <location>
        <begin position="9"/>
        <end position="211"/>
    </location>
</feature>
<evidence type="ECO:0000256" key="5">
    <source>
        <dbReference type="ARBA" id="ARBA00022842"/>
    </source>
</evidence>
<evidence type="ECO:0000313" key="9">
    <source>
        <dbReference type="Proteomes" id="UP000301751"/>
    </source>
</evidence>
<keyword evidence="9" id="KW-1185">Reference proteome</keyword>
<dbReference type="PANTHER" id="PTHR12318">
    <property type="entry name" value="TESTOSTERONE-REGULATED PROTEIN RP2"/>
    <property type="match status" value="1"/>
</dbReference>
<comment type="caution">
    <text evidence="8">The sequence shown here is derived from an EMBL/GenBank/DDBJ whole genome shotgun (WGS) entry which is preliminary data.</text>
</comment>
<dbReference type="Proteomes" id="UP000301751">
    <property type="component" value="Unassembled WGS sequence"/>
</dbReference>
<dbReference type="InterPro" id="IPR015797">
    <property type="entry name" value="NUDIX_hydrolase-like_dom_sf"/>
</dbReference>
<evidence type="ECO:0000256" key="3">
    <source>
        <dbReference type="ARBA" id="ARBA00022723"/>
    </source>
</evidence>
<evidence type="ECO:0000256" key="4">
    <source>
        <dbReference type="ARBA" id="ARBA00022801"/>
    </source>
</evidence>
<dbReference type="CDD" id="cd18870">
    <property type="entry name" value="NUDIX_AcylCoAdiphos_Nudt19"/>
    <property type="match status" value="1"/>
</dbReference>
<accession>A0A480AK97</accession>
<dbReference type="GO" id="GO:0016818">
    <property type="term" value="F:hydrolase activity, acting on acid anhydrides, in phosphorus-containing anhydrides"/>
    <property type="evidence" value="ECO:0007669"/>
    <property type="project" value="InterPro"/>
</dbReference>
<dbReference type="Gene3D" id="3.90.79.10">
    <property type="entry name" value="Nucleoside Triphosphate Pyrophosphohydrolase"/>
    <property type="match status" value="1"/>
</dbReference>
<sequence length="267" mass="27652">MPTPPPTVTPRLAATTLILRDGAAGPEVLMVRRSMQASFMPGAYVFPGGAVDAADGDAAHLARLDEPLAVLQQRIGGVTGVGDQAGAFAVAGLRECFEECGLWLGAPDDHLPPAGWAPLRARLHAGTTLAALATEAGLPLATSGLQPWSRWVTPAGLPKRFDTLFLVARAPIGQLPEVDAGETTTLAWVQPAAALDARSRGEFQMEFATVATVQSLVPFASVAALLDHAAAQTALPAIHPRVTFNAEGRISGVLLPGQSGYDSAWAG</sequence>
<protein>
    <submittedName>
        <fullName evidence="8">NUDIX hydrolase</fullName>
    </submittedName>
</protein>
<name>A0A480AK97_9BURK</name>
<dbReference type="RefSeq" id="WP_137731728.1">
    <property type="nucleotide sequence ID" value="NZ_BJCL01000002.1"/>
</dbReference>
<evidence type="ECO:0000256" key="2">
    <source>
        <dbReference type="ARBA" id="ARBA00001946"/>
    </source>
</evidence>
<keyword evidence="5" id="KW-0460">Magnesium</keyword>
<evidence type="ECO:0000256" key="1">
    <source>
        <dbReference type="ARBA" id="ARBA00001936"/>
    </source>
</evidence>
<evidence type="ECO:0000259" key="7">
    <source>
        <dbReference type="PROSITE" id="PS51462"/>
    </source>
</evidence>
<dbReference type="InterPro" id="IPR000086">
    <property type="entry name" value="NUDIX_hydrolase_dom"/>
</dbReference>
<dbReference type="PROSITE" id="PS51462">
    <property type="entry name" value="NUDIX"/>
    <property type="match status" value="1"/>
</dbReference>
<proteinExistence type="predicted"/>
<keyword evidence="3" id="KW-0479">Metal-binding</keyword>
<reference evidence="9" key="1">
    <citation type="submission" date="2019-03" db="EMBL/GenBank/DDBJ databases">
        <title>Aquabacterium pictum sp.nov., the first bacteriochlorophyll a-containing freshwater bacterium in the genus Aquabacterium of the class Betaproteobacteria.</title>
        <authorList>
            <person name="Hirose S."/>
            <person name="Tank M."/>
            <person name="Hara E."/>
            <person name="Tamaki H."/>
            <person name="Takaichi S."/>
            <person name="Haruta S."/>
            <person name="Hanada S."/>
        </authorList>
    </citation>
    <scope>NUCLEOTIDE SEQUENCE [LARGE SCALE GENOMIC DNA]</scope>
    <source>
        <strain evidence="9">W35</strain>
    </source>
</reference>
<keyword evidence="4 8" id="KW-0378">Hydrolase</keyword>
<dbReference type="AlphaFoldDB" id="A0A480AK97"/>
<dbReference type="GO" id="GO:0046872">
    <property type="term" value="F:metal ion binding"/>
    <property type="evidence" value="ECO:0007669"/>
    <property type="project" value="UniProtKB-KW"/>
</dbReference>